<feature type="domain" description="Disease resistance R13L4/SHOC-2-like LRR" evidence="3">
    <location>
        <begin position="392"/>
        <end position="467"/>
    </location>
</feature>
<organism evidence="4 5">
    <name type="scientific">Opisthorchis felineus</name>
    <dbReference type="NCBI Taxonomy" id="147828"/>
    <lineage>
        <taxon>Eukaryota</taxon>
        <taxon>Metazoa</taxon>
        <taxon>Spiralia</taxon>
        <taxon>Lophotrochozoa</taxon>
        <taxon>Platyhelminthes</taxon>
        <taxon>Trematoda</taxon>
        <taxon>Digenea</taxon>
        <taxon>Opisthorchiida</taxon>
        <taxon>Opisthorchiata</taxon>
        <taxon>Opisthorchiidae</taxon>
        <taxon>Opisthorchis</taxon>
    </lineage>
</organism>
<evidence type="ECO:0000256" key="2">
    <source>
        <dbReference type="ARBA" id="ARBA00022737"/>
    </source>
</evidence>
<evidence type="ECO:0000259" key="3">
    <source>
        <dbReference type="Pfam" id="PF23598"/>
    </source>
</evidence>
<dbReference type="SMART" id="SM00369">
    <property type="entry name" value="LRR_TYP"/>
    <property type="match status" value="14"/>
</dbReference>
<dbReference type="Proteomes" id="UP000308267">
    <property type="component" value="Unassembled WGS sequence"/>
</dbReference>
<comment type="caution">
    <text evidence="4">The sequence shown here is derived from an EMBL/GenBank/DDBJ whole genome shotgun (WGS) entry which is preliminary data.</text>
</comment>
<protein>
    <recommendedName>
        <fullName evidence="3">Disease resistance R13L4/SHOC-2-like LRR domain-containing protein</fullName>
    </recommendedName>
</protein>
<accession>A0A4S2LK30</accession>
<keyword evidence="1" id="KW-0433">Leucine-rich repeat</keyword>
<dbReference type="PANTHER" id="PTHR45752:SF187">
    <property type="entry name" value="LEUCINE-RICH REPEAT AND IQ DOMAIN-CONTAINING PROTEIN 4"/>
    <property type="match status" value="1"/>
</dbReference>
<dbReference type="FunFam" id="3.80.10.10:FF:001164">
    <property type="entry name" value="GH01279p"/>
    <property type="match status" value="1"/>
</dbReference>
<dbReference type="Pfam" id="PF23598">
    <property type="entry name" value="LRR_14"/>
    <property type="match status" value="1"/>
</dbReference>
<keyword evidence="2" id="KW-0677">Repeat</keyword>
<dbReference type="EMBL" id="SJOL01006996">
    <property type="protein sequence ID" value="TGZ63880.1"/>
    <property type="molecule type" value="Genomic_DNA"/>
</dbReference>
<dbReference type="SUPFAM" id="SSF52058">
    <property type="entry name" value="L domain-like"/>
    <property type="match status" value="2"/>
</dbReference>
<evidence type="ECO:0000313" key="4">
    <source>
        <dbReference type="EMBL" id="TGZ63880.1"/>
    </source>
</evidence>
<reference evidence="4 5" key="1">
    <citation type="journal article" date="2019" name="BMC Genomics">
        <title>New insights from Opisthorchis felineus genome: update on genomics of the epidemiologically important liver flukes.</title>
        <authorList>
            <person name="Ershov N.I."/>
            <person name="Mordvinov V.A."/>
            <person name="Prokhortchouk E.B."/>
            <person name="Pakharukova M.Y."/>
            <person name="Gunbin K.V."/>
            <person name="Ustyantsev K."/>
            <person name="Genaev M.A."/>
            <person name="Blinov A.G."/>
            <person name="Mazur A."/>
            <person name="Boulygina E."/>
            <person name="Tsygankova S."/>
            <person name="Khrameeva E."/>
            <person name="Chekanov N."/>
            <person name="Fan G."/>
            <person name="Xiao A."/>
            <person name="Zhang H."/>
            <person name="Xu X."/>
            <person name="Yang H."/>
            <person name="Solovyev V."/>
            <person name="Lee S.M."/>
            <person name="Liu X."/>
            <person name="Afonnikov D.A."/>
            <person name="Skryabin K.G."/>
        </authorList>
    </citation>
    <scope>NUCLEOTIDE SEQUENCE [LARGE SCALE GENOMIC DNA]</scope>
    <source>
        <strain evidence="4">AK-0245</strain>
        <tissue evidence="4">Whole organism</tissue>
    </source>
</reference>
<gene>
    <name evidence="4" type="ORF">CRM22_006678</name>
</gene>
<dbReference type="PROSITE" id="PS51450">
    <property type="entry name" value="LRR"/>
    <property type="match status" value="3"/>
</dbReference>
<dbReference type="InterPro" id="IPR003591">
    <property type="entry name" value="Leu-rich_rpt_typical-subtyp"/>
</dbReference>
<keyword evidence="5" id="KW-1185">Reference proteome</keyword>
<dbReference type="InterPro" id="IPR055414">
    <property type="entry name" value="LRR_R13L4/SHOC2-like"/>
</dbReference>
<dbReference type="AlphaFoldDB" id="A0A4S2LK30"/>
<sequence length="603" mass="67744">MHRRRSHTVSSVFRIRKPHWRGRSGLRARDISSSSSLPDFEEQRSTHVTSFTPVLKKTVLFDDNGKIICVKRSKKTKHADGVNVIAESRDCSLLDLSSLSLDSLSADIGTLTNLQDLFLYENKLSYLPPQIGNLRKLRKLWLQENSLYSLPSEMERCAYLTHLDLRHNRLDGALPSVILGLHCLQQLLLTYNKLNDISGVGHLKDLQILVVKSNNLQGPLPEELRQLTKLQILDCSKNRITILPDAIGSCTKLVRLLLDYNCIGELPSSIGCLKELQQLGIKYNRLTRLPTELAQCQQLTELNIEGNQIVRLPDDLLRKMPSVSSATLSRNAFTGFPTGATGQLMHLEHLSMDYNDLDSVSTNDFLDADHLRSLTLGNNNIVHLEIAASQWRQLVQLDLSYNRITKLPEDFCELANLEDLDLTSNWLKELPVSIGKLTRLVKLNLEFNHITYLPKSIGEMENLRVLNLDANRLTRLPCAIGNLHNLTSLKLEDNMIQRLPTQIGDLKQLTRLCLKNNKPLDQLPAELAALPLLSFLSLEGCNLRQIPEDIVQAGAGAVIKYLRNILLVSEQCKLACITLLHNSTSQDPVIQDTLIGANQQSAD</sequence>
<dbReference type="Gene3D" id="3.80.10.10">
    <property type="entry name" value="Ribonuclease Inhibitor"/>
    <property type="match status" value="4"/>
</dbReference>
<dbReference type="STRING" id="147828.A0A4S2LK30"/>
<dbReference type="PANTHER" id="PTHR45752">
    <property type="entry name" value="LEUCINE-RICH REPEAT-CONTAINING"/>
    <property type="match status" value="1"/>
</dbReference>
<dbReference type="InterPro" id="IPR001611">
    <property type="entry name" value="Leu-rich_rpt"/>
</dbReference>
<dbReference type="SMART" id="SM00365">
    <property type="entry name" value="LRR_SD22"/>
    <property type="match status" value="6"/>
</dbReference>
<dbReference type="InterPro" id="IPR032675">
    <property type="entry name" value="LRR_dom_sf"/>
</dbReference>
<dbReference type="SMART" id="SM00364">
    <property type="entry name" value="LRR_BAC"/>
    <property type="match status" value="10"/>
</dbReference>
<evidence type="ECO:0000313" key="5">
    <source>
        <dbReference type="Proteomes" id="UP000308267"/>
    </source>
</evidence>
<dbReference type="Pfam" id="PF00560">
    <property type="entry name" value="LRR_1"/>
    <property type="match status" value="1"/>
</dbReference>
<proteinExistence type="predicted"/>
<name>A0A4S2LK30_OPIFE</name>
<dbReference type="OrthoDB" id="2021138at2759"/>
<dbReference type="InterPro" id="IPR050715">
    <property type="entry name" value="LRR-SigEffector_domain"/>
</dbReference>
<evidence type="ECO:0000256" key="1">
    <source>
        <dbReference type="ARBA" id="ARBA00022614"/>
    </source>
</evidence>
<dbReference type="Pfam" id="PF13855">
    <property type="entry name" value="LRR_8"/>
    <property type="match status" value="2"/>
</dbReference>